<protein>
    <recommendedName>
        <fullName evidence="2">Serine aminopeptidase S33 domain-containing protein</fullName>
    </recommendedName>
</protein>
<dbReference type="Pfam" id="PF12146">
    <property type="entry name" value="Hydrolase_4"/>
    <property type="match status" value="1"/>
</dbReference>
<comment type="caution">
    <text evidence="3">The sequence shown here is derived from an EMBL/GenBank/DDBJ whole genome shotgun (WGS) entry which is preliminary data.</text>
</comment>
<organism evidence="3 4">
    <name type="scientific">Dreissena polymorpha</name>
    <name type="common">Zebra mussel</name>
    <name type="synonym">Mytilus polymorpha</name>
    <dbReference type="NCBI Taxonomy" id="45954"/>
    <lineage>
        <taxon>Eukaryota</taxon>
        <taxon>Metazoa</taxon>
        <taxon>Spiralia</taxon>
        <taxon>Lophotrochozoa</taxon>
        <taxon>Mollusca</taxon>
        <taxon>Bivalvia</taxon>
        <taxon>Autobranchia</taxon>
        <taxon>Heteroconchia</taxon>
        <taxon>Euheterodonta</taxon>
        <taxon>Imparidentia</taxon>
        <taxon>Neoheterodontei</taxon>
        <taxon>Myida</taxon>
        <taxon>Dreissenoidea</taxon>
        <taxon>Dreissenidae</taxon>
        <taxon>Dreissena</taxon>
    </lineage>
</organism>
<sequence>MTDNENSTKVKYQRLATDSSDQAPKSATMARSSLYAACRIILYLMKLVIVRFWKLCMSSCLIILLLFWFYGGAVSLMFLMFSVFGLFYYAQDMVLYYPNQPPNSRLFVPQPDPSKLPYENVFVKTRDGVNLNMYFIKQQQPYGYPTVVMFHGNAGNIGHRLHMATCLYSVCHCNILMVEYRGYGRSMGSPSESGLYTDAETGLEWLLNRTDVDKSKIFLFGSSLGGAVAINLVTYPRYTSGVTGLILENTFTSLPEMAKMLIKTNLLDMLPSVCHKNQFYSIMKIQKVMIPTLFLSGQADELIPPKMMQDLYQRSGSSLKRLVPFERGTHNETCLCPKFYETIAAFMYEVVNQSAGKSDTAEVAMETQAS</sequence>
<dbReference type="EMBL" id="JAIWYP010000014">
    <property type="protein sequence ID" value="KAH3712381.1"/>
    <property type="molecule type" value="Genomic_DNA"/>
</dbReference>
<keyword evidence="1" id="KW-1133">Transmembrane helix</keyword>
<feature type="domain" description="Serine aminopeptidase S33" evidence="2">
    <location>
        <begin position="146"/>
        <end position="274"/>
    </location>
</feature>
<evidence type="ECO:0000313" key="3">
    <source>
        <dbReference type="EMBL" id="KAH3712381.1"/>
    </source>
</evidence>
<name>A0A9D4BQ74_DREPO</name>
<dbReference type="AlphaFoldDB" id="A0A9D4BQ74"/>
<accession>A0A9D4BQ74</accession>
<evidence type="ECO:0000256" key="1">
    <source>
        <dbReference type="SAM" id="Phobius"/>
    </source>
</evidence>
<dbReference type="PANTHER" id="PTHR12277">
    <property type="entry name" value="ALPHA/BETA HYDROLASE DOMAIN-CONTAINING PROTEIN"/>
    <property type="match status" value="1"/>
</dbReference>
<keyword evidence="4" id="KW-1185">Reference proteome</keyword>
<dbReference type="SUPFAM" id="SSF53474">
    <property type="entry name" value="alpha/beta-Hydrolases"/>
    <property type="match status" value="1"/>
</dbReference>
<dbReference type="PANTHER" id="PTHR12277:SF81">
    <property type="entry name" value="PROTEIN ABHD13"/>
    <property type="match status" value="1"/>
</dbReference>
<evidence type="ECO:0000313" key="4">
    <source>
        <dbReference type="Proteomes" id="UP000828390"/>
    </source>
</evidence>
<keyword evidence="1" id="KW-0472">Membrane</keyword>
<reference evidence="3" key="1">
    <citation type="journal article" date="2019" name="bioRxiv">
        <title>The Genome of the Zebra Mussel, Dreissena polymorpha: A Resource for Invasive Species Research.</title>
        <authorList>
            <person name="McCartney M.A."/>
            <person name="Auch B."/>
            <person name="Kono T."/>
            <person name="Mallez S."/>
            <person name="Zhang Y."/>
            <person name="Obille A."/>
            <person name="Becker A."/>
            <person name="Abrahante J.E."/>
            <person name="Garbe J."/>
            <person name="Badalamenti J.P."/>
            <person name="Herman A."/>
            <person name="Mangelson H."/>
            <person name="Liachko I."/>
            <person name="Sullivan S."/>
            <person name="Sone E.D."/>
            <person name="Koren S."/>
            <person name="Silverstein K.A.T."/>
            <person name="Beckman K.B."/>
            <person name="Gohl D.M."/>
        </authorList>
    </citation>
    <scope>NUCLEOTIDE SEQUENCE</scope>
    <source>
        <strain evidence="3">Duluth1</strain>
        <tissue evidence="3">Whole animal</tissue>
    </source>
</reference>
<reference evidence="3" key="2">
    <citation type="submission" date="2020-11" db="EMBL/GenBank/DDBJ databases">
        <authorList>
            <person name="McCartney M.A."/>
            <person name="Auch B."/>
            <person name="Kono T."/>
            <person name="Mallez S."/>
            <person name="Becker A."/>
            <person name="Gohl D.M."/>
            <person name="Silverstein K.A.T."/>
            <person name="Koren S."/>
            <person name="Bechman K.B."/>
            <person name="Herman A."/>
            <person name="Abrahante J.E."/>
            <person name="Garbe J."/>
        </authorList>
    </citation>
    <scope>NUCLEOTIDE SEQUENCE</scope>
    <source>
        <strain evidence="3">Duluth1</strain>
        <tissue evidence="3">Whole animal</tissue>
    </source>
</reference>
<feature type="transmembrane region" description="Helical" evidence="1">
    <location>
        <begin position="60"/>
        <end position="90"/>
    </location>
</feature>
<dbReference type="InterPro" id="IPR029058">
    <property type="entry name" value="AB_hydrolase_fold"/>
</dbReference>
<dbReference type="Gene3D" id="3.40.50.1820">
    <property type="entry name" value="alpha/beta hydrolase"/>
    <property type="match status" value="1"/>
</dbReference>
<dbReference type="Proteomes" id="UP000828390">
    <property type="component" value="Unassembled WGS sequence"/>
</dbReference>
<proteinExistence type="predicted"/>
<evidence type="ECO:0000259" key="2">
    <source>
        <dbReference type="Pfam" id="PF12146"/>
    </source>
</evidence>
<dbReference type="GO" id="GO:0016020">
    <property type="term" value="C:membrane"/>
    <property type="evidence" value="ECO:0007669"/>
    <property type="project" value="TreeGrafter"/>
</dbReference>
<gene>
    <name evidence="3" type="ORF">DPMN_072081</name>
</gene>
<keyword evidence="1" id="KW-0812">Transmembrane</keyword>
<dbReference type="InterPro" id="IPR022742">
    <property type="entry name" value="Hydrolase_4"/>
</dbReference>
<dbReference type="OrthoDB" id="10249433at2759"/>
<dbReference type="GO" id="GO:0008474">
    <property type="term" value="F:palmitoyl-(protein) hydrolase activity"/>
    <property type="evidence" value="ECO:0007669"/>
    <property type="project" value="TreeGrafter"/>
</dbReference>